<name>A0A8S1RSH5_9CILI</name>
<accession>A0A8S1RSH5</accession>
<protein>
    <submittedName>
        <fullName evidence="1">Uncharacterized protein</fullName>
    </submittedName>
</protein>
<dbReference type="AlphaFoldDB" id="A0A8S1RSH5"/>
<dbReference type="Proteomes" id="UP000692954">
    <property type="component" value="Unassembled WGS sequence"/>
</dbReference>
<reference evidence="1" key="1">
    <citation type="submission" date="2021-01" db="EMBL/GenBank/DDBJ databases">
        <authorList>
            <consortium name="Genoscope - CEA"/>
            <person name="William W."/>
        </authorList>
    </citation>
    <scope>NUCLEOTIDE SEQUENCE</scope>
</reference>
<proteinExistence type="predicted"/>
<keyword evidence="2" id="KW-1185">Reference proteome</keyword>
<dbReference type="EMBL" id="CAJJDN010000271">
    <property type="protein sequence ID" value="CAD8130253.1"/>
    <property type="molecule type" value="Genomic_DNA"/>
</dbReference>
<evidence type="ECO:0000313" key="2">
    <source>
        <dbReference type="Proteomes" id="UP000692954"/>
    </source>
</evidence>
<sequence length="94" mass="11433">MEYMDEGSLSYRLQQVGNFNQTVIRIFTIQIQDRLIYLHRQAEVYRRADFGSSQWKEVINLSDTEFRQSIKEQLFFQMHGSKIIGERKEIWKKR</sequence>
<evidence type="ECO:0000313" key="1">
    <source>
        <dbReference type="EMBL" id="CAD8130253.1"/>
    </source>
</evidence>
<organism evidence="1 2">
    <name type="scientific">Paramecium sonneborni</name>
    <dbReference type="NCBI Taxonomy" id="65129"/>
    <lineage>
        <taxon>Eukaryota</taxon>
        <taxon>Sar</taxon>
        <taxon>Alveolata</taxon>
        <taxon>Ciliophora</taxon>
        <taxon>Intramacronucleata</taxon>
        <taxon>Oligohymenophorea</taxon>
        <taxon>Peniculida</taxon>
        <taxon>Parameciidae</taxon>
        <taxon>Paramecium</taxon>
    </lineage>
</organism>
<dbReference type="OrthoDB" id="2914378at2759"/>
<comment type="caution">
    <text evidence="1">The sequence shown here is derived from an EMBL/GenBank/DDBJ whole genome shotgun (WGS) entry which is preliminary data.</text>
</comment>
<gene>
    <name evidence="1" type="ORF">PSON_ATCC_30995.1.T2710014</name>
</gene>